<proteinExistence type="predicted"/>
<reference evidence="3" key="2">
    <citation type="submission" date="2025-08" db="UniProtKB">
        <authorList>
            <consortium name="RefSeq"/>
        </authorList>
    </citation>
    <scope>IDENTIFICATION</scope>
    <source>
        <tissue evidence="3">Leaf</tissue>
    </source>
</reference>
<reference evidence="2" key="1">
    <citation type="journal article" date="2014" name="Nat. Commun.">
        <title>The emerging biofuel crop Camelina sativa retains a highly undifferentiated hexaploid genome structure.</title>
        <authorList>
            <person name="Kagale S."/>
            <person name="Koh C."/>
            <person name="Nixon J."/>
            <person name="Bollina V."/>
            <person name="Clarke W.E."/>
            <person name="Tuteja R."/>
            <person name="Spillane C."/>
            <person name="Robinson S.J."/>
            <person name="Links M.G."/>
            <person name="Clarke C."/>
            <person name="Higgins E.E."/>
            <person name="Huebert T."/>
            <person name="Sharpe A.G."/>
            <person name="Parkin I.A."/>
        </authorList>
    </citation>
    <scope>NUCLEOTIDE SEQUENCE [LARGE SCALE GENOMIC DNA]</scope>
    <source>
        <strain evidence="2">cv. DH55</strain>
    </source>
</reference>
<keyword evidence="2" id="KW-1185">Reference proteome</keyword>
<protein>
    <submittedName>
        <fullName evidence="3">Merozoite surface protein CMZ-8-like</fullName>
    </submittedName>
</protein>
<accession>A0ABM0V674</accession>
<dbReference type="GeneID" id="104733593"/>
<sequence length="158" mass="16881">MNIFPLVVCPLVVVDPPTTTSSSDFHSGSSTAPVFATKGTIGPTSSPIGPDTNTTTSATVRPIAPNARPRDPPPRPINLPPRPVDPTSLPVVANPLVSSVPVEPLGKGFRAKKKSTFKVFLANVTAFTKPHSFKDEMEFDVWRKAMGFEITALEDNDS</sequence>
<name>A0ABM0V674_CAMSA</name>
<evidence type="ECO:0000313" key="3">
    <source>
        <dbReference type="RefSeq" id="XP_010451462.1"/>
    </source>
</evidence>
<organism evidence="2 3">
    <name type="scientific">Camelina sativa</name>
    <name type="common">False flax</name>
    <name type="synonym">Myagrum sativum</name>
    <dbReference type="NCBI Taxonomy" id="90675"/>
    <lineage>
        <taxon>Eukaryota</taxon>
        <taxon>Viridiplantae</taxon>
        <taxon>Streptophyta</taxon>
        <taxon>Embryophyta</taxon>
        <taxon>Tracheophyta</taxon>
        <taxon>Spermatophyta</taxon>
        <taxon>Magnoliopsida</taxon>
        <taxon>eudicotyledons</taxon>
        <taxon>Gunneridae</taxon>
        <taxon>Pentapetalae</taxon>
        <taxon>rosids</taxon>
        <taxon>malvids</taxon>
        <taxon>Brassicales</taxon>
        <taxon>Brassicaceae</taxon>
        <taxon>Camelineae</taxon>
        <taxon>Camelina</taxon>
    </lineage>
</organism>
<evidence type="ECO:0000313" key="2">
    <source>
        <dbReference type="Proteomes" id="UP000694864"/>
    </source>
</evidence>
<feature type="region of interest" description="Disordered" evidence="1">
    <location>
        <begin position="40"/>
        <end position="86"/>
    </location>
</feature>
<feature type="compositionally biased region" description="Polar residues" evidence="1">
    <location>
        <begin position="42"/>
        <end position="59"/>
    </location>
</feature>
<dbReference type="Proteomes" id="UP000694864">
    <property type="component" value="Chromosome 12"/>
</dbReference>
<dbReference type="RefSeq" id="XP_010451462.1">
    <property type="nucleotide sequence ID" value="XM_010453160.1"/>
</dbReference>
<feature type="compositionally biased region" description="Pro residues" evidence="1">
    <location>
        <begin position="74"/>
        <end position="84"/>
    </location>
</feature>
<gene>
    <name evidence="3" type="primary">LOC104733593</name>
</gene>
<evidence type="ECO:0000256" key="1">
    <source>
        <dbReference type="SAM" id="MobiDB-lite"/>
    </source>
</evidence>